<evidence type="ECO:0000256" key="1">
    <source>
        <dbReference type="SAM" id="SignalP"/>
    </source>
</evidence>
<name>A0ABW8D961_9GAMM</name>
<dbReference type="Proteomes" id="UP001615550">
    <property type="component" value="Unassembled WGS sequence"/>
</dbReference>
<feature type="domain" description="DUF4189" evidence="2">
    <location>
        <begin position="169"/>
        <end position="262"/>
    </location>
</feature>
<protein>
    <submittedName>
        <fullName evidence="3">DUF4189 domain-containing protein</fullName>
    </submittedName>
</protein>
<proteinExistence type="predicted"/>
<dbReference type="Pfam" id="PF13827">
    <property type="entry name" value="DUF4189"/>
    <property type="match status" value="1"/>
</dbReference>
<accession>A0ABW8D961</accession>
<organism evidence="3 4">
    <name type="scientific">Legionella lytica</name>
    <dbReference type="NCBI Taxonomy" id="96232"/>
    <lineage>
        <taxon>Bacteria</taxon>
        <taxon>Pseudomonadati</taxon>
        <taxon>Pseudomonadota</taxon>
        <taxon>Gammaproteobacteria</taxon>
        <taxon>Legionellales</taxon>
        <taxon>Legionellaceae</taxon>
        <taxon>Legionella</taxon>
    </lineage>
</organism>
<dbReference type="InterPro" id="IPR025240">
    <property type="entry name" value="DUF4189"/>
</dbReference>
<evidence type="ECO:0000313" key="3">
    <source>
        <dbReference type="EMBL" id="MFJ1269253.1"/>
    </source>
</evidence>
<feature type="chain" id="PRO_5047424574" evidence="1">
    <location>
        <begin position="27"/>
        <end position="263"/>
    </location>
</feature>
<comment type="caution">
    <text evidence="3">The sequence shown here is derived from an EMBL/GenBank/DDBJ whole genome shotgun (WGS) entry which is preliminary data.</text>
</comment>
<dbReference type="EMBL" id="JBGORX010000005">
    <property type="protein sequence ID" value="MFJ1269253.1"/>
    <property type="molecule type" value="Genomic_DNA"/>
</dbReference>
<gene>
    <name evidence="3" type="ORF">ACD661_11865</name>
</gene>
<reference evidence="3 4" key="1">
    <citation type="submission" date="2024-08" db="EMBL/GenBank/DDBJ databases">
        <title>Draft Genome Sequence of Legionella lytica strain DSB2004, Isolated From a Fire Sprinkler System.</title>
        <authorList>
            <person name="Everhart A.D."/>
            <person name="Kidane D.T."/>
            <person name="Farone A.L."/>
            <person name="Farone M.B."/>
        </authorList>
    </citation>
    <scope>NUCLEOTIDE SEQUENCE [LARGE SCALE GENOMIC DNA]</scope>
    <source>
        <strain evidence="3 4">DSB2004</strain>
    </source>
</reference>
<sequence length="263" mass="28504">MVYSVRNNFLSLFVLCLLSFSRVLCADTSLQIDTILTDHASGDHPMPKEVFTKDTQVLYVFWKSTQLKEGQKIKSVWMAENTNQAAPSNYKIDEVELTLQPGTATNLIALLPGNQWSGKFKITKPNKGWPAGKYRMDIYVDDNLVKSIKFNVAQATPASTEHNKSAKAWGVIAVDSASRDTDCAFGIGGGSSRVEAETNAQNFCNEAGGQQCGVVVAYQQCGAFALSKDRDGAGTGPSKEIAEDVALSQCKDPDCEIIASDCN</sequence>
<evidence type="ECO:0000259" key="2">
    <source>
        <dbReference type="Pfam" id="PF13827"/>
    </source>
</evidence>
<feature type="signal peptide" evidence="1">
    <location>
        <begin position="1"/>
        <end position="26"/>
    </location>
</feature>
<dbReference type="RefSeq" id="WP_400188077.1">
    <property type="nucleotide sequence ID" value="NZ_JBGORX010000005.1"/>
</dbReference>
<keyword evidence="1" id="KW-0732">Signal</keyword>
<keyword evidence="4" id="KW-1185">Reference proteome</keyword>
<evidence type="ECO:0000313" key="4">
    <source>
        <dbReference type="Proteomes" id="UP001615550"/>
    </source>
</evidence>